<name>A0ABV8QC50_9MICO</name>
<feature type="domain" description="Helix-turn-helix" evidence="1">
    <location>
        <begin position="17"/>
        <end position="68"/>
    </location>
</feature>
<gene>
    <name evidence="2" type="ORF">ACFOYW_17110</name>
</gene>
<dbReference type="InterPro" id="IPR010093">
    <property type="entry name" value="SinI_DNA-bd"/>
</dbReference>
<accession>A0ABV8QC50</accession>
<reference evidence="3" key="1">
    <citation type="journal article" date="2019" name="Int. J. Syst. Evol. Microbiol.">
        <title>The Global Catalogue of Microorganisms (GCM) 10K type strain sequencing project: providing services to taxonomists for standard genome sequencing and annotation.</title>
        <authorList>
            <consortium name="The Broad Institute Genomics Platform"/>
            <consortium name="The Broad Institute Genome Sequencing Center for Infectious Disease"/>
            <person name="Wu L."/>
            <person name="Ma J."/>
        </authorList>
    </citation>
    <scope>NUCLEOTIDE SEQUENCE [LARGE SCALE GENOMIC DNA]</scope>
    <source>
        <strain evidence="3">CGMCC 1.10363</strain>
    </source>
</reference>
<proteinExistence type="predicted"/>
<evidence type="ECO:0000313" key="2">
    <source>
        <dbReference type="EMBL" id="MFC4245090.1"/>
    </source>
</evidence>
<dbReference type="InterPro" id="IPR036388">
    <property type="entry name" value="WH-like_DNA-bd_sf"/>
</dbReference>
<keyword evidence="3" id="KW-1185">Reference proteome</keyword>
<evidence type="ECO:0000259" key="1">
    <source>
        <dbReference type="Pfam" id="PF12728"/>
    </source>
</evidence>
<dbReference type="EMBL" id="JBHSCN010000020">
    <property type="protein sequence ID" value="MFC4245090.1"/>
    <property type="molecule type" value="Genomic_DNA"/>
</dbReference>
<dbReference type="Gene3D" id="1.10.10.10">
    <property type="entry name" value="Winged helix-like DNA-binding domain superfamily/Winged helix DNA-binding domain"/>
    <property type="match status" value="1"/>
</dbReference>
<protein>
    <submittedName>
        <fullName evidence="2">Helix-turn-helix domain-containing protein</fullName>
    </submittedName>
</protein>
<dbReference type="InterPro" id="IPR041657">
    <property type="entry name" value="HTH_17"/>
</dbReference>
<evidence type="ECO:0000313" key="3">
    <source>
        <dbReference type="Proteomes" id="UP001595900"/>
    </source>
</evidence>
<dbReference type="RefSeq" id="WP_390231810.1">
    <property type="nucleotide sequence ID" value="NZ_JBHSCN010000020.1"/>
</dbReference>
<sequence>MTSASPPPQLPTGLDPMMDVKALAEFLRVPVSTIYDWRTNRKGPPGYRVGKHVVFQASEVKAWLEEQRDTFSSNHR</sequence>
<organism evidence="2 3">
    <name type="scientific">Gryllotalpicola reticulitermitis</name>
    <dbReference type="NCBI Taxonomy" id="1184153"/>
    <lineage>
        <taxon>Bacteria</taxon>
        <taxon>Bacillati</taxon>
        <taxon>Actinomycetota</taxon>
        <taxon>Actinomycetes</taxon>
        <taxon>Micrococcales</taxon>
        <taxon>Microbacteriaceae</taxon>
        <taxon>Gryllotalpicola</taxon>
    </lineage>
</organism>
<dbReference type="Pfam" id="PF12728">
    <property type="entry name" value="HTH_17"/>
    <property type="match status" value="1"/>
</dbReference>
<dbReference type="NCBIfam" id="TIGR01764">
    <property type="entry name" value="excise"/>
    <property type="match status" value="1"/>
</dbReference>
<dbReference type="InterPro" id="IPR009061">
    <property type="entry name" value="DNA-bd_dom_put_sf"/>
</dbReference>
<dbReference type="SUPFAM" id="SSF46955">
    <property type="entry name" value="Putative DNA-binding domain"/>
    <property type="match status" value="1"/>
</dbReference>
<dbReference type="Proteomes" id="UP001595900">
    <property type="component" value="Unassembled WGS sequence"/>
</dbReference>
<comment type="caution">
    <text evidence="2">The sequence shown here is derived from an EMBL/GenBank/DDBJ whole genome shotgun (WGS) entry which is preliminary data.</text>
</comment>